<dbReference type="InterPro" id="IPR027806">
    <property type="entry name" value="HARBI1_dom"/>
</dbReference>
<organism evidence="4 5">
    <name type="scientific">Gracilariopsis chorda</name>
    <dbReference type="NCBI Taxonomy" id="448386"/>
    <lineage>
        <taxon>Eukaryota</taxon>
        <taxon>Rhodophyta</taxon>
        <taxon>Florideophyceae</taxon>
        <taxon>Rhodymeniophycidae</taxon>
        <taxon>Gracilariales</taxon>
        <taxon>Gracilariaceae</taxon>
        <taxon>Gracilariopsis</taxon>
    </lineage>
</organism>
<keyword evidence="2" id="KW-0479">Metal-binding</keyword>
<keyword evidence="5" id="KW-1185">Reference proteome</keyword>
<feature type="domain" description="DDE Tnp4" evidence="3">
    <location>
        <begin position="222"/>
        <end position="362"/>
    </location>
</feature>
<dbReference type="OrthoDB" id="2641813at2759"/>
<dbReference type="AlphaFoldDB" id="A0A2V3IMS8"/>
<comment type="cofactor">
    <cofactor evidence="1">
        <name>a divalent metal cation</name>
        <dbReference type="ChEBI" id="CHEBI:60240"/>
    </cofactor>
</comment>
<sequence>MSDDGDDDLSTAVSFLSQFLAQQQHTFQMLAAANYTAFTYRNRHNPESSEEEELQTKPGRGNTLFTKKATYVRRDQSKFYTKVGYHDADTYLFKKITHLTASEFDALHDLVAEELSTLFNIRKSFPQDNRVPKKRKLDTRELLFFLFDVLGGSNEGGRSLEHMAVKYDCSTVTVSNHFRHALFALRKSLDAAIPKPVRWPNAEERLNMGGLVIGFPSCVFFVDGTKNKRSRTGDNDEQERSYDGYKKSHCFSILVFCDIFESFITVETTDHGEESDHFLYTSSDVYRNPKAYLSHGQHGMADLAFAGDGKLVVPYESTESTLRLYRTDHNRDIRKQQIVSEWGIGFINNRFGLFLGCWPFEMELLSIAYYTAAMISNWPFDRHGYSLQTRKCYCATPEIMERPEDA</sequence>
<dbReference type="EMBL" id="NBIV01000127">
    <property type="protein sequence ID" value="PXF43386.1"/>
    <property type="molecule type" value="Genomic_DNA"/>
</dbReference>
<evidence type="ECO:0000313" key="4">
    <source>
        <dbReference type="EMBL" id="PXF43386.1"/>
    </source>
</evidence>
<accession>A0A2V3IMS8</accession>
<comment type="caution">
    <text evidence="4">The sequence shown here is derived from an EMBL/GenBank/DDBJ whole genome shotgun (WGS) entry which is preliminary data.</text>
</comment>
<dbReference type="Pfam" id="PF13359">
    <property type="entry name" value="DDE_Tnp_4"/>
    <property type="match status" value="1"/>
</dbReference>
<evidence type="ECO:0000313" key="5">
    <source>
        <dbReference type="Proteomes" id="UP000247409"/>
    </source>
</evidence>
<name>A0A2V3IMS8_9FLOR</name>
<gene>
    <name evidence="4" type="ORF">BWQ96_06881</name>
</gene>
<dbReference type="Proteomes" id="UP000247409">
    <property type="component" value="Unassembled WGS sequence"/>
</dbReference>
<dbReference type="GO" id="GO:0046872">
    <property type="term" value="F:metal ion binding"/>
    <property type="evidence" value="ECO:0007669"/>
    <property type="project" value="UniProtKB-KW"/>
</dbReference>
<evidence type="ECO:0000256" key="2">
    <source>
        <dbReference type="ARBA" id="ARBA00022723"/>
    </source>
</evidence>
<evidence type="ECO:0000259" key="3">
    <source>
        <dbReference type="Pfam" id="PF13359"/>
    </source>
</evidence>
<protein>
    <recommendedName>
        <fullName evidence="3">DDE Tnp4 domain-containing protein</fullName>
    </recommendedName>
</protein>
<proteinExistence type="predicted"/>
<evidence type="ECO:0000256" key="1">
    <source>
        <dbReference type="ARBA" id="ARBA00001968"/>
    </source>
</evidence>
<reference evidence="4 5" key="1">
    <citation type="journal article" date="2018" name="Mol. Biol. Evol.">
        <title>Analysis of the draft genome of the red seaweed Gracilariopsis chorda provides insights into genome size evolution in Rhodophyta.</title>
        <authorList>
            <person name="Lee J."/>
            <person name="Yang E.C."/>
            <person name="Graf L."/>
            <person name="Yang J.H."/>
            <person name="Qiu H."/>
            <person name="Zel Zion U."/>
            <person name="Chan C.X."/>
            <person name="Stephens T.G."/>
            <person name="Weber A.P.M."/>
            <person name="Boo G.H."/>
            <person name="Boo S.M."/>
            <person name="Kim K.M."/>
            <person name="Shin Y."/>
            <person name="Jung M."/>
            <person name="Lee S.J."/>
            <person name="Yim H.S."/>
            <person name="Lee J.H."/>
            <person name="Bhattacharya D."/>
            <person name="Yoon H.S."/>
        </authorList>
    </citation>
    <scope>NUCLEOTIDE SEQUENCE [LARGE SCALE GENOMIC DNA]</scope>
    <source>
        <strain evidence="4 5">SKKU-2015</strain>
        <tissue evidence="4">Whole body</tissue>
    </source>
</reference>
<dbReference type="STRING" id="448386.A0A2V3IMS8"/>